<dbReference type="InterPro" id="IPR003439">
    <property type="entry name" value="ABC_transporter-like_ATP-bd"/>
</dbReference>
<keyword evidence="2" id="KW-0547">Nucleotide-binding</keyword>
<evidence type="ECO:0000313" key="6">
    <source>
        <dbReference type="Proteomes" id="UP000591626"/>
    </source>
</evidence>
<dbReference type="Proteomes" id="UP000591626">
    <property type="component" value="Unassembled WGS sequence"/>
</dbReference>
<evidence type="ECO:0000256" key="3">
    <source>
        <dbReference type="ARBA" id="ARBA00022840"/>
    </source>
</evidence>
<keyword evidence="3 5" id="KW-0067">ATP-binding</keyword>
<evidence type="ECO:0000313" key="5">
    <source>
        <dbReference type="EMBL" id="NJJ03330.1"/>
    </source>
</evidence>
<dbReference type="Pfam" id="PF00005">
    <property type="entry name" value="ABC_tran"/>
    <property type="match status" value="1"/>
</dbReference>
<keyword evidence="1" id="KW-0813">Transport</keyword>
<name>A0AAP6XL70_9CORY</name>
<dbReference type="PANTHER" id="PTHR42939">
    <property type="entry name" value="ABC TRANSPORTER ATP-BINDING PROTEIN ALBC-RELATED"/>
    <property type="match status" value="1"/>
</dbReference>
<evidence type="ECO:0000256" key="1">
    <source>
        <dbReference type="ARBA" id="ARBA00022448"/>
    </source>
</evidence>
<dbReference type="GO" id="GO:0016887">
    <property type="term" value="F:ATP hydrolysis activity"/>
    <property type="evidence" value="ECO:0007669"/>
    <property type="project" value="InterPro"/>
</dbReference>
<reference evidence="5 6" key="1">
    <citation type="submission" date="2020-03" db="EMBL/GenBank/DDBJ databases">
        <title>Draft genome sequences of bacterial isolates from the female urobiome.</title>
        <authorList>
            <person name="Miller-Ensminger T."/>
            <person name="Wolfe A.J."/>
            <person name="Putonti C."/>
        </authorList>
    </citation>
    <scope>NUCLEOTIDE SEQUENCE [LARGE SCALE GENOMIC DNA]</scope>
    <source>
        <strain evidence="5 6">UMB8490</strain>
    </source>
</reference>
<dbReference type="InterPro" id="IPR051782">
    <property type="entry name" value="ABC_Transporter_VariousFunc"/>
</dbReference>
<accession>A0AAP6XL70</accession>
<proteinExistence type="predicted"/>
<dbReference type="PROSITE" id="PS50893">
    <property type="entry name" value="ABC_TRANSPORTER_2"/>
    <property type="match status" value="1"/>
</dbReference>
<gene>
    <name evidence="5" type="ORF">HC138_02935</name>
</gene>
<organism evidence="5 6">
    <name type="scientific">Corynebacterium coyleae</name>
    <dbReference type="NCBI Taxonomy" id="53374"/>
    <lineage>
        <taxon>Bacteria</taxon>
        <taxon>Bacillati</taxon>
        <taxon>Actinomycetota</taxon>
        <taxon>Actinomycetes</taxon>
        <taxon>Mycobacteriales</taxon>
        <taxon>Corynebacteriaceae</taxon>
        <taxon>Corynebacterium</taxon>
    </lineage>
</organism>
<sequence length="207" mass="22666">MTFGIVGDSMSAGYKRAQPIFTDVSVRMQGPGARLLTGPNGAGKSTLLEVFSGFLPLLSGSVDVHGETVFLRHTPALVPFLSAHDNIILYARRYGLTTDMAERLVDAFGLEEHMPKLPSELSTGTLRKVWLVCGLITDSEILCLDEPFNGLDQHSCDVLASELLHQSDRRLVLVVAHQPPEILTVEHHNRFGDVCRSEVGFGLDSIR</sequence>
<dbReference type="EMBL" id="JAAUVV010000003">
    <property type="protein sequence ID" value="NJJ03330.1"/>
    <property type="molecule type" value="Genomic_DNA"/>
</dbReference>
<dbReference type="SUPFAM" id="SSF52540">
    <property type="entry name" value="P-loop containing nucleoside triphosphate hydrolases"/>
    <property type="match status" value="1"/>
</dbReference>
<dbReference type="AlphaFoldDB" id="A0AAP6XL70"/>
<dbReference type="RefSeq" id="WP_101732432.1">
    <property type="nucleotide sequence ID" value="NZ_JAAUVV010000003.1"/>
</dbReference>
<comment type="caution">
    <text evidence="5">The sequence shown here is derived from an EMBL/GenBank/DDBJ whole genome shotgun (WGS) entry which is preliminary data.</text>
</comment>
<evidence type="ECO:0000259" key="4">
    <source>
        <dbReference type="PROSITE" id="PS50893"/>
    </source>
</evidence>
<protein>
    <submittedName>
        <fullName evidence="5">ATP-binding cassette domain-containing protein</fullName>
    </submittedName>
</protein>
<dbReference type="InterPro" id="IPR027417">
    <property type="entry name" value="P-loop_NTPase"/>
</dbReference>
<dbReference type="PANTHER" id="PTHR42939:SF1">
    <property type="entry name" value="ABC TRANSPORTER ATP-BINDING PROTEIN ALBC-RELATED"/>
    <property type="match status" value="1"/>
</dbReference>
<dbReference type="GO" id="GO:0005524">
    <property type="term" value="F:ATP binding"/>
    <property type="evidence" value="ECO:0007669"/>
    <property type="project" value="UniProtKB-KW"/>
</dbReference>
<dbReference type="Gene3D" id="3.40.50.300">
    <property type="entry name" value="P-loop containing nucleotide triphosphate hydrolases"/>
    <property type="match status" value="1"/>
</dbReference>
<feature type="domain" description="ABC transporter" evidence="4">
    <location>
        <begin position="5"/>
        <end position="206"/>
    </location>
</feature>
<evidence type="ECO:0000256" key="2">
    <source>
        <dbReference type="ARBA" id="ARBA00022741"/>
    </source>
</evidence>